<reference evidence="1" key="1">
    <citation type="journal article" date="2023" name="G3 (Bethesda)">
        <title>Whole genome assembly and annotation of the endangered Caribbean coral Acropora cervicornis.</title>
        <authorList>
            <person name="Selwyn J.D."/>
            <person name="Vollmer S.V."/>
        </authorList>
    </citation>
    <scope>NUCLEOTIDE SEQUENCE</scope>
    <source>
        <strain evidence="1">K2</strain>
    </source>
</reference>
<protein>
    <recommendedName>
        <fullName evidence="3">Reverse transcriptase domain-containing protein</fullName>
    </recommendedName>
</protein>
<keyword evidence="2" id="KW-1185">Reference proteome</keyword>
<dbReference type="PROSITE" id="PS00290">
    <property type="entry name" value="IG_MHC"/>
    <property type="match status" value="1"/>
</dbReference>
<reference evidence="1" key="2">
    <citation type="journal article" date="2023" name="Science">
        <title>Genomic signatures of disease resistance in endangered staghorn corals.</title>
        <authorList>
            <person name="Vollmer S.V."/>
            <person name="Selwyn J.D."/>
            <person name="Despard B.A."/>
            <person name="Roesel C.L."/>
        </authorList>
    </citation>
    <scope>NUCLEOTIDE SEQUENCE</scope>
    <source>
        <strain evidence="1">K2</strain>
    </source>
</reference>
<organism evidence="1 2">
    <name type="scientific">Acropora cervicornis</name>
    <name type="common">Staghorn coral</name>
    <dbReference type="NCBI Taxonomy" id="6130"/>
    <lineage>
        <taxon>Eukaryota</taxon>
        <taxon>Metazoa</taxon>
        <taxon>Cnidaria</taxon>
        <taxon>Anthozoa</taxon>
        <taxon>Hexacorallia</taxon>
        <taxon>Scleractinia</taxon>
        <taxon>Astrocoeniina</taxon>
        <taxon>Acroporidae</taxon>
        <taxon>Acropora</taxon>
    </lineage>
</organism>
<comment type="caution">
    <text evidence="1">The sequence shown here is derived from an EMBL/GenBank/DDBJ whole genome shotgun (WGS) entry which is preliminary data.</text>
</comment>
<dbReference type="EMBL" id="JARQWQ010000060">
    <property type="protein sequence ID" value="KAK2555839.1"/>
    <property type="molecule type" value="Genomic_DNA"/>
</dbReference>
<sequence length="547" mass="62440">MQVSAPVSIFSSSRCNKLGYYGTHSHLKCWLTKWLIHWEQSVLVDGTSSCPVYVSSCVPQGTILGPLMFLLCINDIEEHFLSLRLLSPGLFPFSHLGQQDQARMNGRFLGNAAKPVQRDFNIHISEIVKNISSRLYFLRQLKRSKVAAKELTQFSITCIISVAEYTCQVYHSRLPNYLRNHLERLQKRVMRVIHPELSYAEALNEAGLQSLSEGRQRITFLEQIAKDKNHRLHPPLPEEKALNYNLRKCSDRKVSPKLTILPYPCGSWLASTRPNGTHIVYFYEPEASATWGNQERIAAPIKKYNSIANSWLRTQKETVLTKHLMGLPTKRPSVGDDYSSYGKQSGVTNLYLLPECGEEDYDPKAEPPSNEIETIKETVQPGHKQTAGPFSFKKVARAITKQRKWSTLLKISRIMRSKVIQSLVKTEEHLRYTEGTVGSLLLALTLFGVLDKTDFRLAWWHAGALSSTLLHEYNRPTIQTPLEVENIPRNGYSSTMQLHKSMSRLRDDRHKFVAVVPQQKNSGPINTLSKRENARVLLQLLENRRYS</sequence>
<dbReference type="Proteomes" id="UP001249851">
    <property type="component" value="Unassembled WGS sequence"/>
</dbReference>
<accession>A0AAD9Q6Y5</accession>
<proteinExistence type="predicted"/>
<evidence type="ECO:0000313" key="1">
    <source>
        <dbReference type="EMBL" id="KAK2555839.1"/>
    </source>
</evidence>
<gene>
    <name evidence="1" type="ORF">P5673_022480</name>
</gene>
<name>A0AAD9Q6Y5_ACRCE</name>
<dbReference type="InterPro" id="IPR003006">
    <property type="entry name" value="Ig/MHC_CS"/>
</dbReference>
<evidence type="ECO:0008006" key="3">
    <source>
        <dbReference type="Google" id="ProtNLM"/>
    </source>
</evidence>
<evidence type="ECO:0000313" key="2">
    <source>
        <dbReference type="Proteomes" id="UP001249851"/>
    </source>
</evidence>
<dbReference type="AlphaFoldDB" id="A0AAD9Q6Y5"/>